<keyword evidence="5" id="KW-0732">Signal</keyword>
<dbReference type="Pfam" id="PF25052">
    <property type="entry name" value="AtDEF-like"/>
    <property type="match status" value="1"/>
</dbReference>
<keyword evidence="2" id="KW-0929">Antimicrobial</keyword>
<dbReference type="InterPro" id="IPR010851">
    <property type="entry name" value="DEFL"/>
</dbReference>
<evidence type="ECO:0000256" key="3">
    <source>
        <dbReference type="ARBA" id="ARBA00022577"/>
    </source>
</evidence>
<sequence length="87" mass="9880">MANKNTLILCLFVVLLIFLAGTGEARNHHTKKKHATKYCIEKWETVCVIEDDCQEKCFRNHGRKAIPICLVQEGPTGGDLCECKYHC</sequence>
<organism evidence="6 7">
    <name type="scientific">Papaver nudicaule</name>
    <name type="common">Iceland poppy</name>
    <dbReference type="NCBI Taxonomy" id="74823"/>
    <lineage>
        <taxon>Eukaryota</taxon>
        <taxon>Viridiplantae</taxon>
        <taxon>Streptophyta</taxon>
        <taxon>Embryophyta</taxon>
        <taxon>Tracheophyta</taxon>
        <taxon>Spermatophyta</taxon>
        <taxon>Magnoliopsida</taxon>
        <taxon>Ranunculales</taxon>
        <taxon>Papaveraceae</taxon>
        <taxon>Papaveroideae</taxon>
        <taxon>Papaver</taxon>
    </lineage>
</organism>
<name>A0AA41SDL4_PAPNU</name>
<evidence type="ECO:0000256" key="5">
    <source>
        <dbReference type="SAM" id="SignalP"/>
    </source>
</evidence>
<dbReference type="GO" id="GO:0031640">
    <property type="term" value="P:killing of cells of another organism"/>
    <property type="evidence" value="ECO:0007669"/>
    <property type="project" value="UniProtKB-KW"/>
</dbReference>
<feature type="chain" id="PRO_5041388246" evidence="5">
    <location>
        <begin position="26"/>
        <end position="87"/>
    </location>
</feature>
<accession>A0AA41SDL4</accession>
<evidence type="ECO:0000313" key="6">
    <source>
        <dbReference type="EMBL" id="MCL7037402.1"/>
    </source>
</evidence>
<dbReference type="GO" id="GO:0050832">
    <property type="term" value="P:defense response to fungus"/>
    <property type="evidence" value="ECO:0007669"/>
    <property type="project" value="UniProtKB-KW"/>
</dbReference>
<evidence type="ECO:0000256" key="2">
    <source>
        <dbReference type="ARBA" id="ARBA00022529"/>
    </source>
</evidence>
<evidence type="ECO:0000256" key="1">
    <source>
        <dbReference type="ARBA" id="ARBA00006722"/>
    </source>
</evidence>
<comment type="similarity">
    <text evidence="1">Belongs to the DEFL family.</text>
</comment>
<keyword evidence="7" id="KW-1185">Reference proteome</keyword>
<proteinExistence type="inferred from homology"/>
<evidence type="ECO:0000256" key="4">
    <source>
        <dbReference type="ARBA" id="ARBA00022821"/>
    </source>
</evidence>
<gene>
    <name evidence="6" type="ORF">MKW94_009097</name>
</gene>
<dbReference type="AlphaFoldDB" id="A0AA41SDL4"/>
<keyword evidence="4" id="KW-0611">Plant defense</keyword>
<comment type="caution">
    <text evidence="6">The sequence shown here is derived from an EMBL/GenBank/DDBJ whole genome shotgun (WGS) entry which is preliminary data.</text>
</comment>
<protein>
    <submittedName>
        <fullName evidence="6">Uncharacterized protein</fullName>
    </submittedName>
</protein>
<feature type="signal peptide" evidence="5">
    <location>
        <begin position="1"/>
        <end position="25"/>
    </location>
</feature>
<evidence type="ECO:0000313" key="7">
    <source>
        <dbReference type="Proteomes" id="UP001177140"/>
    </source>
</evidence>
<dbReference type="Proteomes" id="UP001177140">
    <property type="component" value="Unassembled WGS sequence"/>
</dbReference>
<keyword evidence="3" id="KW-0295">Fungicide</keyword>
<dbReference type="EMBL" id="JAJJMA010178484">
    <property type="protein sequence ID" value="MCL7037402.1"/>
    <property type="molecule type" value="Genomic_DNA"/>
</dbReference>
<reference evidence="6" key="1">
    <citation type="submission" date="2022-03" db="EMBL/GenBank/DDBJ databases">
        <title>A functionally conserved STORR gene fusion in Papaver species that diverged 16.8 million years ago.</title>
        <authorList>
            <person name="Catania T."/>
        </authorList>
    </citation>
    <scope>NUCLEOTIDE SEQUENCE</scope>
    <source>
        <strain evidence="6">S-191538</strain>
    </source>
</reference>